<sequence>MGKINRSQAKLQFKQRREPKTGKIDSLSYRVDRMPELIDKHAERLDTVEKRVSNIEDEWATSAEAQKHLEKTISVLQAKAEELEGRFQRNNLHLIIELLDHEKPRLSIAMQRLSDSHRERLMTPPHTTEIAEALKGMPSGSIVNIKKMELGTKPRKTGVPGAIGDDQTLAS</sequence>
<accession>A0AAV7MY64</accession>
<gene>
    <name evidence="3" type="ORF">NDU88_002698</name>
</gene>
<evidence type="ECO:0000256" key="2">
    <source>
        <dbReference type="SAM" id="MobiDB-lite"/>
    </source>
</evidence>
<comment type="caution">
    <text evidence="3">The sequence shown here is derived from an EMBL/GenBank/DDBJ whole genome shotgun (WGS) entry which is preliminary data.</text>
</comment>
<organism evidence="3 4">
    <name type="scientific">Pleurodeles waltl</name>
    <name type="common">Iberian ribbed newt</name>
    <dbReference type="NCBI Taxonomy" id="8319"/>
    <lineage>
        <taxon>Eukaryota</taxon>
        <taxon>Metazoa</taxon>
        <taxon>Chordata</taxon>
        <taxon>Craniata</taxon>
        <taxon>Vertebrata</taxon>
        <taxon>Euteleostomi</taxon>
        <taxon>Amphibia</taxon>
        <taxon>Batrachia</taxon>
        <taxon>Caudata</taxon>
        <taxon>Salamandroidea</taxon>
        <taxon>Salamandridae</taxon>
        <taxon>Pleurodelinae</taxon>
        <taxon>Pleurodeles</taxon>
    </lineage>
</organism>
<feature type="coiled-coil region" evidence="1">
    <location>
        <begin position="38"/>
        <end position="86"/>
    </location>
</feature>
<feature type="compositionally biased region" description="Polar residues" evidence="2">
    <location>
        <begin position="1"/>
        <end position="10"/>
    </location>
</feature>
<dbReference type="Proteomes" id="UP001066276">
    <property type="component" value="Chromosome 9"/>
</dbReference>
<feature type="region of interest" description="Disordered" evidence="2">
    <location>
        <begin position="1"/>
        <end position="26"/>
    </location>
</feature>
<keyword evidence="4" id="KW-1185">Reference proteome</keyword>
<keyword evidence="1" id="KW-0175">Coiled coil</keyword>
<proteinExistence type="predicted"/>
<protein>
    <submittedName>
        <fullName evidence="3">Uncharacterized protein</fullName>
    </submittedName>
</protein>
<reference evidence="3" key="1">
    <citation type="journal article" date="2022" name="bioRxiv">
        <title>Sequencing and chromosome-scale assembly of the giantPleurodeles waltlgenome.</title>
        <authorList>
            <person name="Brown T."/>
            <person name="Elewa A."/>
            <person name="Iarovenko S."/>
            <person name="Subramanian E."/>
            <person name="Araus A.J."/>
            <person name="Petzold A."/>
            <person name="Susuki M."/>
            <person name="Suzuki K.-i.T."/>
            <person name="Hayashi T."/>
            <person name="Toyoda A."/>
            <person name="Oliveira C."/>
            <person name="Osipova E."/>
            <person name="Leigh N.D."/>
            <person name="Simon A."/>
            <person name="Yun M.H."/>
        </authorList>
    </citation>
    <scope>NUCLEOTIDE SEQUENCE</scope>
    <source>
        <strain evidence="3">20211129_DDA</strain>
        <tissue evidence="3">Liver</tissue>
    </source>
</reference>
<name>A0AAV7MY64_PLEWA</name>
<dbReference type="AlphaFoldDB" id="A0AAV7MY64"/>
<evidence type="ECO:0000313" key="4">
    <source>
        <dbReference type="Proteomes" id="UP001066276"/>
    </source>
</evidence>
<dbReference type="EMBL" id="JANPWB010000013">
    <property type="protein sequence ID" value="KAJ1105290.1"/>
    <property type="molecule type" value="Genomic_DNA"/>
</dbReference>
<evidence type="ECO:0000313" key="3">
    <source>
        <dbReference type="EMBL" id="KAJ1105290.1"/>
    </source>
</evidence>
<evidence type="ECO:0000256" key="1">
    <source>
        <dbReference type="SAM" id="Coils"/>
    </source>
</evidence>